<dbReference type="EMBL" id="SGPM01000530">
    <property type="protein sequence ID" value="THH19595.1"/>
    <property type="molecule type" value="Genomic_DNA"/>
</dbReference>
<dbReference type="InterPro" id="IPR001447">
    <property type="entry name" value="Arylamine_N-AcTrfase"/>
</dbReference>
<reference evidence="2 3" key="1">
    <citation type="submission" date="2019-02" db="EMBL/GenBank/DDBJ databases">
        <title>Genome sequencing of the rare red list fungi Antrodiella citrinella (Flaviporus citrinellus).</title>
        <authorList>
            <person name="Buettner E."/>
            <person name="Kellner H."/>
        </authorList>
    </citation>
    <scope>NUCLEOTIDE SEQUENCE [LARGE SCALE GENOMIC DNA]</scope>
    <source>
        <strain evidence="2 3">DSM 108506</strain>
    </source>
</reference>
<accession>A0A4S4M3S4</accession>
<organism evidence="2 3">
    <name type="scientific">Antrodiella citrinella</name>
    <dbReference type="NCBI Taxonomy" id="2447956"/>
    <lineage>
        <taxon>Eukaryota</taxon>
        <taxon>Fungi</taxon>
        <taxon>Dikarya</taxon>
        <taxon>Basidiomycota</taxon>
        <taxon>Agaricomycotina</taxon>
        <taxon>Agaricomycetes</taxon>
        <taxon>Polyporales</taxon>
        <taxon>Steccherinaceae</taxon>
        <taxon>Antrodiella</taxon>
    </lineage>
</organism>
<keyword evidence="3" id="KW-1185">Reference proteome</keyword>
<gene>
    <name evidence="2" type="ORF">EUX98_g8743</name>
</gene>
<dbReference type="PANTHER" id="PTHR11786">
    <property type="entry name" value="N-HYDROXYARYLAMINE O-ACETYLTRANSFERASE"/>
    <property type="match status" value="1"/>
</dbReference>
<name>A0A4S4M3S4_9APHY</name>
<protein>
    <submittedName>
        <fullName evidence="2">Uncharacterized protein</fullName>
    </submittedName>
</protein>
<dbReference type="SUPFAM" id="SSF54001">
    <property type="entry name" value="Cysteine proteinases"/>
    <property type="match status" value="1"/>
</dbReference>
<dbReference type="AlphaFoldDB" id="A0A4S4M3S4"/>
<dbReference type="GO" id="GO:0016407">
    <property type="term" value="F:acetyltransferase activity"/>
    <property type="evidence" value="ECO:0007669"/>
    <property type="project" value="InterPro"/>
</dbReference>
<dbReference type="Gene3D" id="3.30.2140.20">
    <property type="match status" value="1"/>
</dbReference>
<evidence type="ECO:0000313" key="3">
    <source>
        <dbReference type="Proteomes" id="UP000308730"/>
    </source>
</evidence>
<dbReference type="OrthoDB" id="10260017at2759"/>
<dbReference type="InterPro" id="IPR038765">
    <property type="entry name" value="Papain-like_cys_pep_sf"/>
</dbReference>
<evidence type="ECO:0000313" key="2">
    <source>
        <dbReference type="EMBL" id="THH19595.1"/>
    </source>
</evidence>
<dbReference type="Proteomes" id="UP000308730">
    <property type="component" value="Unassembled WGS sequence"/>
</dbReference>
<dbReference type="Pfam" id="PF00797">
    <property type="entry name" value="Acetyltransf_2"/>
    <property type="match status" value="1"/>
</dbReference>
<dbReference type="InterPro" id="IPR053710">
    <property type="entry name" value="Arylamine_NAT_domain_sf"/>
</dbReference>
<sequence length="362" mass="40499">MTLGHLYDSAYIKHIPSSFTPSQLETYLKRIEFPTARHEIQPDLATLQTLMVLHTVAFPCDNTDMHYTQQHHMPVTPQELFDRLVVGSKGSYCFGFNGLFLGMLRGLGYRAFAAPGRVLIPTSDSDEEKIYTQLSHLVLLVQPHDAPHDRVTYLVDVGFGGTSPLRPILLADGSSDKPQVTNGGSGFAGGWVWGSYPPERHRVVPGAFAYSSLETEAGSGITPQRDWHLQVSHAAGTYDWKTLYTFTDKVEFLQRDIDAASLSVTTLPGTIFYQTIVCVRRFPVDLDPQYMSEEEVDGLAWIGKWTLDGKKATKRVGASVLEERTVDSERERLEVLRDVFRIDVLAEDARWIVGRVPELPVS</sequence>
<evidence type="ECO:0000256" key="1">
    <source>
        <dbReference type="ARBA" id="ARBA00006547"/>
    </source>
</evidence>
<proteinExistence type="inferred from homology"/>
<comment type="similarity">
    <text evidence="1">Belongs to the arylamine N-acetyltransferase family.</text>
</comment>
<comment type="caution">
    <text evidence="2">The sequence shown here is derived from an EMBL/GenBank/DDBJ whole genome shotgun (WGS) entry which is preliminary data.</text>
</comment>
<dbReference type="PANTHER" id="PTHR11786:SF0">
    <property type="entry name" value="ARYLAMINE N-ACETYLTRANSFERASE 4-RELATED"/>
    <property type="match status" value="1"/>
</dbReference>